<feature type="transmembrane region" description="Helical" evidence="1">
    <location>
        <begin position="38"/>
        <end position="60"/>
    </location>
</feature>
<comment type="caution">
    <text evidence="2">The sequence shown here is derived from an EMBL/GenBank/DDBJ whole genome shotgun (WGS) entry which is preliminary data.</text>
</comment>
<dbReference type="Proteomes" id="UP000277582">
    <property type="component" value="Unassembled WGS sequence"/>
</dbReference>
<keyword evidence="1" id="KW-0812">Transmembrane</keyword>
<sequence length="130" mass="14751">MKELMRKELTAKEEILIVGILAIMLGIAGYLVDRIFFHNILTALSSFFTFFSIVLSLPIMRRDPREVSKKVLEVYAVAIFTGALLFLALLKFLNASIELIAGNLLLYLIFPIIAISFYTARRVVEKQKLP</sequence>
<dbReference type="AlphaFoldDB" id="A0A429GHF8"/>
<evidence type="ECO:0000313" key="2">
    <source>
        <dbReference type="EMBL" id="RSN73320.1"/>
    </source>
</evidence>
<keyword evidence="3" id="KW-1185">Reference proteome</keyword>
<feature type="transmembrane region" description="Helical" evidence="1">
    <location>
        <begin position="72"/>
        <end position="93"/>
    </location>
</feature>
<name>A0A429GHF8_9CREN</name>
<reference evidence="2 3" key="1">
    <citation type="submission" date="2018-10" db="EMBL/GenBank/DDBJ databases">
        <title>Co-occurring genomic capacity for anaerobic methane metabolism and dissimilatory sulfite reduction discovered in the Korarchaeota.</title>
        <authorList>
            <person name="Mckay L.J."/>
            <person name="Dlakic M."/>
            <person name="Fields M.W."/>
            <person name="Delmont T.O."/>
            <person name="Eren A.M."/>
            <person name="Jay Z.J."/>
            <person name="Klingelsmith K.B."/>
            <person name="Rusch D.B."/>
            <person name="Inskeep W.P."/>
        </authorList>
    </citation>
    <scope>NUCLEOTIDE SEQUENCE [LARGE SCALE GENOMIC DNA]</scope>
    <source>
        <strain evidence="2 3">MDKW</strain>
    </source>
</reference>
<keyword evidence="1" id="KW-0472">Membrane</keyword>
<proteinExistence type="predicted"/>
<evidence type="ECO:0000313" key="3">
    <source>
        <dbReference type="Proteomes" id="UP000277582"/>
    </source>
</evidence>
<feature type="transmembrane region" description="Helical" evidence="1">
    <location>
        <begin position="15"/>
        <end position="32"/>
    </location>
</feature>
<keyword evidence="1" id="KW-1133">Transmembrane helix</keyword>
<organism evidence="2 3">
    <name type="scientific">Candidatus Methanodesulfokora washburnensis</name>
    <dbReference type="NCBI Taxonomy" id="2478471"/>
    <lineage>
        <taxon>Archaea</taxon>
        <taxon>Thermoproteota</taxon>
        <taxon>Candidatus Korarchaeia</taxon>
        <taxon>Candidatus Korarchaeia incertae sedis</taxon>
        <taxon>Candidatus Methanodesulfokora</taxon>
    </lineage>
</organism>
<evidence type="ECO:0000256" key="1">
    <source>
        <dbReference type="SAM" id="Phobius"/>
    </source>
</evidence>
<accession>A0A429GHF8</accession>
<protein>
    <submittedName>
        <fullName evidence="2">Uncharacterized protein</fullName>
    </submittedName>
</protein>
<dbReference type="EMBL" id="RCOS01000122">
    <property type="protein sequence ID" value="RSN73320.1"/>
    <property type="molecule type" value="Genomic_DNA"/>
</dbReference>
<feature type="transmembrane region" description="Helical" evidence="1">
    <location>
        <begin position="99"/>
        <end position="120"/>
    </location>
</feature>
<gene>
    <name evidence="2" type="ORF">D6D85_10725</name>
</gene>